<organism evidence="2 3">
    <name type="scientific">Brassica campestris</name>
    <name type="common">Field mustard</name>
    <dbReference type="NCBI Taxonomy" id="3711"/>
    <lineage>
        <taxon>Eukaryota</taxon>
        <taxon>Viridiplantae</taxon>
        <taxon>Streptophyta</taxon>
        <taxon>Embryophyta</taxon>
        <taxon>Tracheophyta</taxon>
        <taxon>Spermatophyta</taxon>
        <taxon>Magnoliopsida</taxon>
        <taxon>eudicotyledons</taxon>
        <taxon>Gunneridae</taxon>
        <taxon>Pentapetalae</taxon>
        <taxon>rosids</taxon>
        <taxon>malvids</taxon>
        <taxon>Brassicales</taxon>
        <taxon>Brassicaceae</taxon>
        <taxon>Brassiceae</taxon>
        <taxon>Brassica</taxon>
    </lineage>
</organism>
<reference evidence="2 3" key="1">
    <citation type="submission" date="2018-06" db="EMBL/GenBank/DDBJ databases">
        <title>WGS assembly of Brassica rapa FPsc.</title>
        <authorList>
            <person name="Bowman J."/>
            <person name="Kohchi T."/>
            <person name="Yamato K."/>
            <person name="Jenkins J."/>
            <person name="Shu S."/>
            <person name="Ishizaki K."/>
            <person name="Yamaoka S."/>
            <person name="Nishihama R."/>
            <person name="Nakamura Y."/>
            <person name="Berger F."/>
            <person name="Adam C."/>
            <person name="Aki S."/>
            <person name="Althoff F."/>
            <person name="Araki T."/>
            <person name="Arteaga-Vazquez M."/>
            <person name="Balasubrmanian S."/>
            <person name="Bauer D."/>
            <person name="Boehm C."/>
            <person name="Briginshaw L."/>
            <person name="Caballero-Perez J."/>
            <person name="Catarino B."/>
            <person name="Chen F."/>
            <person name="Chiyoda S."/>
            <person name="Chovatia M."/>
            <person name="Davies K."/>
            <person name="Delmans M."/>
            <person name="Demura T."/>
            <person name="Dierschke T."/>
            <person name="Dolan L."/>
            <person name="Dorantes-Acosta A."/>
            <person name="Eklund D."/>
            <person name="Florent S."/>
            <person name="Flores-Sandoval E."/>
            <person name="Fujiyama A."/>
            <person name="Fukuzawa H."/>
            <person name="Galik B."/>
            <person name="Grimanelli D."/>
            <person name="Grimwood J."/>
            <person name="Grossniklaus U."/>
            <person name="Hamada T."/>
            <person name="Haseloff J."/>
            <person name="Hetherington A."/>
            <person name="Higo A."/>
            <person name="Hirakawa Y."/>
            <person name="Hundley H."/>
            <person name="Ikeda Y."/>
            <person name="Inoue K."/>
            <person name="Inoue S."/>
            <person name="Ishida S."/>
            <person name="Jia Q."/>
            <person name="Kakita M."/>
            <person name="Kanazawa T."/>
            <person name="Kawai Y."/>
            <person name="Kawashima T."/>
            <person name="Kennedy M."/>
            <person name="Kinose K."/>
            <person name="Kinoshita T."/>
            <person name="Kohara Y."/>
            <person name="Koide E."/>
            <person name="Komatsu K."/>
            <person name="Kopischke S."/>
            <person name="Kubo M."/>
            <person name="Kyozuka J."/>
            <person name="Lagercrantz U."/>
            <person name="Lin S."/>
            <person name="Lindquist E."/>
            <person name="Lipzen A."/>
            <person name="Lu C."/>
            <person name="Luna E."/>
            <person name="Martienssen R."/>
            <person name="Minamino N."/>
            <person name="Mizutani M."/>
            <person name="Mizutani M."/>
            <person name="Mochizuki N."/>
            <person name="Monte I."/>
            <person name="Mosher R."/>
            <person name="Nagasaki H."/>
            <person name="Nakagami H."/>
            <person name="Naramoto S."/>
            <person name="Nishitani K."/>
            <person name="Ohtani M."/>
            <person name="Okamoto T."/>
            <person name="Okumura M."/>
            <person name="Phillips J."/>
            <person name="Pollak B."/>
            <person name="Reinders A."/>
            <person name="Roevekamp M."/>
            <person name="Sano R."/>
            <person name="Sawa S."/>
            <person name="Schmid M."/>
            <person name="Shirakawa M."/>
            <person name="Solano R."/>
            <person name="Spunde A."/>
            <person name="Suetsugu N."/>
            <person name="Sugano S."/>
            <person name="Sugiyama A."/>
            <person name="Sun R."/>
            <person name="Suzuki Y."/>
            <person name="Takenaka M."/>
            <person name="Takezawa D."/>
            <person name="Tomogane H."/>
            <person name="Tsuzuki M."/>
            <person name="Ueda T."/>
            <person name="Umeda M."/>
            <person name="Ward J."/>
            <person name="Watanabe Y."/>
            <person name="Yazaki K."/>
            <person name="Yokoyama R."/>
            <person name="Yoshitake Y."/>
            <person name="Yotsui I."/>
            <person name="Zachgo S."/>
            <person name="Schmutz J."/>
        </authorList>
    </citation>
    <scope>NUCLEOTIDE SEQUENCE [LARGE SCALE GENOMIC DNA]</scope>
    <source>
        <strain evidence="3">cv. B-3</strain>
    </source>
</reference>
<keyword evidence="1" id="KW-0472">Membrane</keyword>
<sequence length="61" mass="6775">MLDACPGDVDSRRSFIKRGRFLDASPIWAVFCLNFLGFSFIVNSKSDTKCGNSQELVFPIG</sequence>
<keyword evidence="1" id="KW-1133">Transmembrane helix</keyword>
<name>A0A397YMM2_BRACM</name>
<evidence type="ECO:0000256" key="1">
    <source>
        <dbReference type="SAM" id="Phobius"/>
    </source>
</evidence>
<accession>A0A397YMM2</accession>
<gene>
    <name evidence="2" type="ORF">BRARA_G01362</name>
</gene>
<protein>
    <submittedName>
        <fullName evidence="2">Uncharacterized protein</fullName>
    </submittedName>
</protein>
<feature type="transmembrane region" description="Helical" evidence="1">
    <location>
        <begin position="21"/>
        <end position="42"/>
    </location>
</feature>
<dbReference type="EMBL" id="CM010634">
    <property type="protein sequence ID" value="RID54008.1"/>
    <property type="molecule type" value="Genomic_DNA"/>
</dbReference>
<dbReference type="AlphaFoldDB" id="A0A397YMM2"/>
<evidence type="ECO:0000313" key="2">
    <source>
        <dbReference type="EMBL" id="RID54008.1"/>
    </source>
</evidence>
<dbReference type="Proteomes" id="UP000264353">
    <property type="component" value="Chromosome A7"/>
</dbReference>
<keyword evidence="1" id="KW-0812">Transmembrane</keyword>
<evidence type="ECO:0000313" key="3">
    <source>
        <dbReference type="Proteomes" id="UP000264353"/>
    </source>
</evidence>
<proteinExistence type="predicted"/>